<dbReference type="AlphaFoldDB" id="A0A4S3JJZ4"/>
<gene>
    <name evidence="1" type="ORF">EYZ11_004858</name>
</gene>
<evidence type="ECO:0000313" key="1">
    <source>
        <dbReference type="EMBL" id="THC95645.1"/>
    </source>
</evidence>
<dbReference type="SUPFAM" id="SSF56059">
    <property type="entry name" value="Glutathione synthetase ATP-binding domain-like"/>
    <property type="match status" value="1"/>
</dbReference>
<keyword evidence="2" id="KW-1185">Reference proteome</keyword>
<dbReference type="VEuPathDB" id="FungiDB:EYZ11_004858"/>
<dbReference type="PANTHER" id="PTHR39217:SF1">
    <property type="entry name" value="GLUTATHIONE SYNTHETASE"/>
    <property type="match status" value="1"/>
</dbReference>
<reference evidence="1 2" key="1">
    <citation type="submission" date="2019-03" db="EMBL/GenBank/DDBJ databases">
        <title>The genome sequence of a newly discovered highly antifungal drug resistant Aspergillus species, Aspergillus tanneri NIH 1004.</title>
        <authorList>
            <person name="Mounaud S."/>
            <person name="Singh I."/>
            <person name="Joardar V."/>
            <person name="Pakala S."/>
            <person name="Pakala S."/>
            <person name="Venepally P."/>
            <person name="Hoover J."/>
            <person name="Nierman W."/>
            <person name="Chung J."/>
            <person name="Losada L."/>
        </authorList>
    </citation>
    <scope>NUCLEOTIDE SEQUENCE [LARGE SCALE GENOMIC DNA]</scope>
    <source>
        <strain evidence="1 2">NIH1004</strain>
    </source>
</reference>
<dbReference type="Proteomes" id="UP000308092">
    <property type="component" value="Unassembled WGS sequence"/>
</dbReference>
<dbReference type="InterPro" id="IPR053191">
    <property type="entry name" value="DcsG_Biosynth_Enzyme"/>
</dbReference>
<proteinExistence type="predicted"/>
<dbReference type="PANTHER" id="PTHR39217">
    <property type="match status" value="1"/>
</dbReference>
<sequence length="203" mass="23096">MINDINLIQWNTNKRYLLEMEQEGFAIPETRLVQPEKYTVSGLHALVQDFFPSGSVVLKPSISGSAIMTHRVTDTSTMSLDDLTFLKLCTQAGEYSFIFVCTSLTHVMLKRPKEGDYRVQDIYGGFNKLLDIRSINADTLQVVQEIFMSLQRRFGEGRVGYVRIDGLITNDRPFVLMEIEAIEPHLWLETGNGVDEMLNILEA</sequence>
<protein>
    <recommendedName>
        <fullName evidence="3">ATP-grasp domain-containing protein</fullName>
    </recommendedName>
</protein>
<comment type="caution">
    <text evidence="1">The sequence shown here is derived from an EMBL/GenBank/DDBJ whole genome shotgun (WGS) entry which is preliminary data.</text>
</comment>
<evidence type="ECO:0008006" key="3">
    <source>
        <dbReference type="Google" id="ProtNLM"/>
    </source>
</evidence>
<dbReference type="STRING" id="1220188.A0A4S3JJZ4"/>
<organism evidence="1 2">
    <name type="scientific">Aspergillus tanneri</name>
    <dbReference type="NCBI Taxonomy" id="1220188"/>
    <lineage>
        <taxon>Eukaryota</taxon>
        <taxon>Fungi</taxon>
        <taxon>Dikarya</taxon>
        <taxon>Ascomycota</taxon>
        <taxon>Pezizomycotina</taxon>
        <taxon>Eurotiomycetes</taxon>
        <taxon>Eurotiomycetidae</taxon>
        <taxon>Eurotiales</taxon>
        <taxon>Aspergillaceae</taxon>
        <taxon>Aspergillus</taxon>
        <taxon>Aspergillus subgen. Circumdati</taxon>
    </lineage>
</organism>
<name>A0A4S3JJZ4_9EURO</name>
<evidence type="ECO:0000313" key="2">
    <source>
        <dbReference type="Proteomes" id="UP000308092"/>
    </source>
</evidence>
<dbReference type="EMBL" id="SOSA01000148">
    <property type="protein sequence ID" value="THC95645.1"/>
    <property type="molecule type" value="Genomic_DNA"/>
</dbReference>
<accession>A0A4S3JJZ4</accession>